<sequence>MATSNTSADVYLLLVRLVNTRNPTITRLLYVPSDLTFATFHRVLQAAFGWATCHLYKYTVSEPHARGETYDRLLRLNRDLLHLGDEDGHPDAEYALADVFANPQFSGGKAEVMYEYDFGAGWSHEIVLLGEAKGPEEEFAKRQLGEGVVEGQRVWCVGGEGHPCAEDCSGSTCWEELKRAFAVAGDDGVGASGCSAAEWRDWYKTRCANGEQEDLDPWKWDIRNVNQKLACLHC</sequence>
<gene>
    <name evidence="1" type="primary">g8452</name>
    <name evidence="1" type="ORF">NpPPO83_00008452</name>
</gene>
<dbReference type="EMBL" id="BSXG01000049">
    <property type="protein sequence ID" value="GME28569.1"/>
    <property type="molecule type" value="Genomic_DNA"/>
</dbReference>
<keyword evidence="2" id="KW-1185">Reference proteome</keyword>
<proteinExistence type="predicted"/>
<dbReference type="Proteomes" id="UP001165186">
    <property type="component" value="Unassembled WGS sequence"/>
</dbReference>
<name>A0ACB5S748_9PEZI</name>
<reference evidence="1" key="1">
    <citation type="submission" date="2024-09" db="EMBL/GenBank/DDBJ databases">
        <title>Draft Genome Sequences of Neofusicoccum parvum.</title>
        <authorList>
            <person name="Ashida A."/>
            <person name="Camagna M."/>
            <person name="Tanaka A."/>
            <person name="Takemoto D."/>
        </authorList>
    </citation>
    <scope>NUCLEOTIDE SEQUENCE</scope>
    <source>
        <strain evidence="1">PPO83</strain>
    </source>
</reference>
<evidence type="ECO:0000313" key="1">
    <source>
        <dbReference type="EMBL" id="GME28569.1"/>
    </source>
</evidence>
<accession>A0ACB5S748</accession>
<comment type="caution">
    <text evidence="1">The sequence shown here is derived from an EMBL/GenBank/DDBJ whole genome shotgun (WGS) entry which is preliminary data.</text>
</comment>
<organism evidence="1 2">
    <name type="scientific">Neofusicoccum parvum</name>
    <dbReference type="NCBI Taxonomy" id="310453"/>
    <lineage>
        <taxon>Eukaryota</taxon>
        <taxon>Fungi</taxon>
        <taxon>Dikarya</taxon>
        <taxon>Ascomycota</taxon>
        <taxon>Pezizomycotina</taxon>
        <taxon>Dothideomycetes</taxon>
        <taxon>Dothideomycetes incertae sedis</taxon>
        <taxon>Botryosphaeriales</taxon>
        <taxon>Botryosphaeriaceae</taxon>
        <taxon>Neofusicoccum</taxon>
    </lineage>
</organism>
<evidence type="ECO:0000313" key="2">
    <source>
        <dbReference type="Proteomes" id="UP001165186"/>
    </source>
</evidence>
<protein>
    <submittedName>
        <fullName evidence="1">Zinc finger mynd-type protein</fullName>
    </submittedName>
</protein>